<keyword evidence="3" id="KW-0670">Pyruvate</keyword>
<dbReference type="Gene3D" id="3.20.20.70">
    <property type="entry name" value="Aldolase class I"/>
    <property type="match status" value="1"/>
</dbReference>
<keyword evidence="3" id="KW-0808">Transferase</keyword>
<comment type="caution">
    <text evidence="3">The sequence shown here is derived from an EMBL/GenBank/DDBJ whole genome shotgun (WGS) entry which is preliminary data.</text>
</comment>
<reference evidence="3 4" key="1">
    <citation type="submission" date="2018-05" db="EMBL/GenBank/DDBJ databases">
        <title>Leucothrix arctica sp. nov., isolated from Arctic seawater.</title>
        <authorList>
            <person name="Choi A."/>
            <person name="Baek K."/>
        </authorList>
    </citation>
    <scope>NUCLEOTIDE SEQUENCE [LARGE SCALE GENOMIC DNA]</scope>
    <source>
        <strain evidence="3 4">IMCC9719</strain>
    </source>
</reference>
<dbReference type="InterPro" id="IPR000891">
    <property type="entry name" value="PYR_CT"/>
</dbReference>
<gene>
    <name evidence="3" type="ORF">DKT75_02440</name>
</gene>
<dbReference type="Pfam" id="PF00682">
    <property type="entry name" value="HMGL-like"/>
    <property type="match status" value="1"/>
</dbReference>
<dbReference type="GO" id="GO:0009098">
    <property type="term" value="P:L-leucine biosynthetic process"/>
    <property type="evidence" value="ECO:0007669"/>
    <property type="project" value="TreeGrafter"/>
</dbReference>
<dbReference type="PROSITE" id="PS50991">
    <property type="entry name" value="PYR_CT"/>
    <property type="match status" value="1"/>
</dbReference>
<dbReference type="OrthoDB" id="9803573at2"/>
<dbReference type="GO" id="GO:0003852">
    <property type="term" value="F:2-isopropylmalate synthase activity"/>
    <property type="evidence" value="ECO:0007669"/>
    <property type="project" value="TreeGrafter"/>
</dbReference>
<protein>
    <submittedName>
        <fullName evidence="3">Pyruvate carboxyltransferase</fullName>
    </submittedName>
</protein>
<evidence type="ECO:0000256" key="1">
    <source>
        <dbReference type="ARBA" id="ARBA00023211"/>
    </source>
</evidence>
<dbReference type="RefSeq" id="WP_109821844.1">
    <property type="nucleotide sequence ID" value="NZ_QGKL01000010.1"/>
</dbReference>
<evidence type="ECO:0000259" key="2">
    <source>
        <dbReference type="PROSITE" id="PS50991"/>
    </source>
</evidence>
<evidence type="ECO:0000313" key="3">
    <source>
        <dbReference type="EMBL" id="PWQ98688.1"/>
    </source>
</evidence>
<dbReference type="InterPro" id="IPR013785">
    <property type="entry name" value="Aldolase_TIM"/>
</dbReference>
<dbReference type="AlphaFoldDB" id="A0A317CJF7"/>
<name>A0A317CJF7_9GAMM</name>
<keyword evidence="1" id="KW-0464">Manganese</keyword>
<dbReference type="InterPro" id="IPR050073">
    <property type="entry name" value="2-IPM_HCS-like"/>
</dbReference>
<dbReference type="CDD" id="cd07944">
    <property type="entry name" value="DRE_TIM_HOA_like"/>
    <property type="match status" value="1"/>
</dbReference>
<dbReference type="Proteomes" id="UP000245506">
    <property type="component" value="Unassembled WGS sequence"/>
</dbReference>
<dbReference type="PANTHER" id="PTHR10277:SF9">
    <property type="entry name" value="2-ISOPROPYLMALATE SYNTHASE 1, CHLOROPLASTIC-RELATED"/>
    <property type="match status" value="1"/>
</dbReference>
<organism evidence="3 4">
    <name type="scientific">Leucothrix arctica</name>
    <dbReference type="NCBI Taxonomy" id="1481894"/>
    <lineage>
        <taxon>Bacteria</taxon>
        <taxon>Pseudomonadati</taxon>
        <taxon>Pseudomonadota</taxon>
        <taxon>Gammaproteobacteria</taxon>
        <taxon>Thiotrichales</taxon>
        <taxon>Thiotrichaceae</taxon>
        <taxon>Leucothrix</taxon>
    </lineage>
</organism>
<dbReference type="SUPFAM" id="SSF51569">
    <property type="entry name" value="Aldolase"/>
    <property type="match status" value="1"/>
</dbReference>
<dbReference type="EMBL" id="QGKL01000010">
    <property type="protein sequence ID" value="PWQ98688.1"/>
    <property type="molecule type" value="Genomic_DNA"/>
</dbReference>
<evidence type="ECO:0000313" key="4">
    <source>
        <dbReference type="Proteomes" id="UP000245506"/>
    </source>
</evidence>
<dbReference type="PANTHER" id="PTHR10277">
    <property type="entry name" value="HOMOCITRATE SYNTHASE-RELATED"/>
    <property type="match status" value="1"/>
</dbReference>
<accession>A0A317CJF7</accession>
<keyword evidence="4" id="KW-1185">Reference proteome</keyword>
<sequence>MKLLDCTLRDGGYYNNWDFSQEVVDAYLNAVADAGIDYVELGLRNFPRSGFLGAYAYTTEQHLNTLHLPEGPVYGVMIDAKTILSSELSSEDAIDVLFVPCDESKIGLVRIAAHYHEVDASGPMVARLKALGYVVGYNLMQSAGKPFEVITEKARIVKSWGNNLDVLYFADSLGNMDQVEVDRIITALRVEWSEPLGIHTHDNMGKGLDNCLAAKKSGVTWLDSTITGMGRGAGNTQTERLLAVLATQTDAYNQLPVYDLVIRYFEEMQKDYGWGSNLLYFLGAQHDVHPTYIQNLLSSDQYGTEEVIAAISYLSKLDGTTSYNGAILETAVNFNSSIEEVSGSEALVNLFQGCEVLVITNAISTKTYQSAIETYIKEKQPIVISVNINEFIDASLIDYYIISHNVKFLIDAQKYQSLNKPIILPKHRFSKDEVAKLAGVKYIDFGFNNDAAQLSITSSFVDTKYDYTSAYLLGVLLVSKPAFVSLVGFEGYENNDSRQQGMLSIFSQYNNTNAAPPLTALTPSSYPVAKGSIYAIN</sequence>
<proteinExistence type="predicted"/>
<feature type="domain" description="Pyruvate carboxyltransferase" evidence="2">
    <location>
        <begin position="1"/>
        <end position="261"/>
    </location>
</feature>